<evidence type="ECO:0000313" key="7">
    <source>
        <dbReference type="Proteomes" id="UP001254608"/>
    </source>
</evidence>
<evidence type="ECO:0000259" key="5">
    <source>
        <dbReference type="Pfam" id="PF13629"/>
    </source>
</evidence>
<organism evidence="6 7">
    <name type="scientific">Banduia mediterranea</name>
    <dbReference type="NCBI Taxonomy" id="3075609"/>
    <lineage>
        <taxon>Bacteria</taxon>
        <taxon>Pseudomonadati</taxon>
        <taxon>Pseudomonadota</taxon>
        <taxon>Gammaproteobacteria</taxon>
        <taxon>Nevskiales</taxon>
        <taxon>Algiphilaceae</taxon>
        <taxon>Banduia</taxon>
    </lineage>
</organism>
<feature type="domain" description="Pilus formation protein N-terminal" evidence="5">
    <location>
        <begin position="28"/>
        <end position="95"/>
    </location>
</feature>
<comment type="caution">
    <text evidence="6">The sequence shown here is derived from an EMBL/GenBank/DDBJ whole genome shotgun (WGS) entry which is preliminary data.</text>
</comment>
<feature type="chain" id="PRO_5047494302" evidence="3">
    <location>
        <begin position="23"/>
        <end position="445"/>
    </location>
</feature>
<dbReference type="Pfam" id="PF13629">
    <property type="entry name" value="T2SS-T3SS_pil_N"/>
    <property type="match status" value="1"/>
</dbReference>
<dbReference type="InterPro" id="IPR004846">
    <property type="entry name" value="T2SS/T3SS_dom"/>
</dbReference>
<dbReference type="PANTHER" id="PTHR30332">
    <property type="entry name" value="PROBABLE GENERAL SECRETION PATHWAY PROTEIN D"/>
    <property type="match status" value="1"/>
</dbReference>
<reference evidence="6 7" key="1">
    <citation type="submission" date="2023-09" db="EMBL/GenBank/DDBJ databases">
        <authorList>
            <person name="Rey-Velasco X."/>
        </authorList>
    </citation>
    <scope>NUCLEOTIDE SEQUENCE [LARGE SCALE GENOMIC DNA]</scope>
    <source>
        <strain evidence="6 7">W345</strain>
    </source>
</reference>
<sequence length="445" mass="46975">MIKRVLGTLLFGGMLWAGAVVAAVPSLVQVDVGAHKLMREQASVIRVAVGDPAIADVNVINRRELLVTGKAQGITSLMVWKQGAAEPTELRVRVSPPSDPLASRTPDPELAGAEIDTGRRLSGSLPNLAAHHRALSAAQGGAEAPVSDSSTIPLETQVSTEIRVAEVNRTTAQRFGLNVFKNTANTTAGLAPPGTLSGVESNGSGFTLNSSSGFVPLQNAFNLVIGDASNGILGVLSMLEGRGLSRTLAEPSLTATSGQTASFLAGGEFPIPVAQSGASAGGITIQYKEFGVRLSLTPTVLSRQRIALRVAPEVSELDYSAGISISGVAVPALNVRRTETSVELGDGESFVISGLVSSNMLSNVDKVPWLGDVPILGAFFKSTTVSRNDKELIMVVTPHLVRPMRREARLPPLPGERYDAYRPRFDQLIFQERGDFDEAEFGFGR</sequence>
<dbReference type="Proteomes" id="UP001254608">
    <property type="component" value="Unassembled WGS sequence"/>
</dbReference>
<feature type="signal peptide" evidence="3">
    <location>
        <begin position="1"/>
        <end position="22"/>
    </location>
</feature>
<protein>
    <submittedName>
        <fullName evidence="6">Type II and III secretion system protein family protein</fullName>
    </submittedName>
</protein>
<keyword evidence="3" id="KW-0732">Signal</keyword>
<evidence type="ECO:0000259" key="4">
    <source>
        <dbReference type="Pfam" id="PF00263"/>
    </source>
</evidence>
<dbReference type="InterPro" id="IPR050810">
    <property type="entry name" value="Bact_Secretion_Sys_Channel"/>
</dbReference>
<comment type="similarity">
    <text evidence="1">Belongs to the bacterial secretin family.</text>
</comment>
<dbReference type="PRINTS" id="PR00811">
    <property type="entry name" value="BCTERIALGSPD"/>
</dbReference>
<evidence type="ECO:0000256" key="1">
    <source>
        <dbReference type="RuleBase" id="RU004003"/>
    </source>
</evidence>
<evidence type="ECO:0000256" key="3">
    <source>
        <dbReference type="SAM" id="SignalP"/>
    </source>
</evidence>
<name>A0ABU2WFW5_9GAMM</name>
<dbReference type="InterPro" id="IPR032789">
    <property type="entry name" value="T2SS-T3SS_pil_N"/>
</dbReference>
<proteinExistence type="inferred from homology"/>
<feature type="domain" description="Type II/III secretion system secretin-like" evidence="4">
    <location>
        <begin position="239"/>
        <end position="402"/>
    </location>
</feature>
<dbReference type="PANTHER" id="PTHR30332:SF17">
    <property type="entry name" value="TYPE IV PILIATION SYSTEM PROTEIN DR_0774-RELATED"/>
    <property type="match status" value="1"/>
</dbReference>
<dbReference type="EMBL" id="JAVRIC010000005">
    <property type="protein sequence ID" value="MDT0496762.1"/>
    <property type="molecule type" value="Genomic_DNA"/>
</dbReference>
<feature type="region of interest" description="Disordered" evidence="2">
    <location>
        <begin position="89"/>
        <end position="113"/>
    </location>
</feature>
<evidence type="ECO:0000256" key="2">
    <source>
        <dbReference type="SAM" id="MobiDB-lite"/>
    </source>
</evidence>
<dbReference type="Pfam" id="PF00263">
    <property type="entry name" value="Secretin"/>
    <property type="match status" value="1"/>
</dbReference>
<keyword evidence="7" id="KW-1185">Reference proteome</keyword>
<dbReference type="InterPro" id="IPR001775">
    <property type="entry name" value="GspD/PilQ"/>
</dbReference>
<gene>
    <name evidence="6" type="ORF">RM530_05215</name>
</gene>
<dbReference type="RefSeq" id="WP_311364155.1">
    <property type="nucleotide sequence ID" value="NZ_JAVRIC010000005.1"/>
</dbReference>
<accession>A0ABU2WFW5</accession>
<evidence type="ECO:0000313" key="6">
    <source>
        <dbReference type="EMBL" id="MDT0496762.1"/>
    </source>
</evidence>